<dbReference type="GO" id="GO:0046872">
    <property type="term" value="F:metal ion binding"/>
    <property type="evidence" value="ECO:0007669"/>
    <property type="project" value="UniProtKB-KW"/>
</dbReference>
<evidence type="ECO:0000256" key="1">
    <source>
        <dbReference type="ARBA" id="ARBA00022723"/>
    </source>
</evidence>
<protein>
    <recommendedName>
        <fullName evidence="3">HMA domain-containing protein</fullName>
    </recommendedName>
</protein>
<dbReference type="PANTHER" id="PTHR22814:SF287">
    <property type="entry name" value="COPPER TRANSPORT PROTEIN ATX1"/>
    <property type="match status" value="1"/>
</dbReference>
<dbReference type="CDD" id="cd00371">
    <property type="entry name" value="HMA"/>
    <property type="match status" value="1"/>
</dbReference>
<feature type="domain" description="HMA" evidence="3">
    <location>
        <begin position="1"/>
        <end position="55"/>
    </location>
</feature>
<reference evidence="4" key="1">
    <citation type="submission" date="2020-06" db="EMBL/GenBank/DDBJ databases">
        <title>WGS assembly of Ceratodon purpureus strain R40.</title>
        <authorList>
            <person name="Carey S.B."/>
            <person name="Jenkins J."/>
            <person name="Shu S."/>
            <person name="Lovell J.T."/>
            <person name="Sreedasyam A."/>
            <person name="Maumus F."/>
            <person name="Tiley G.P."/>
            <person name="Fernandez-Pozo N."/>
            <person name="Barry K."/>
            <person name="Chen C."/>
            <person name="Wang M."/>
            <person name="Lipzen A."/>
            <person name="Daum C."/>
            <person name="Saski C.A."/>
            <person name="Payton A.C."/>
            <person name="Mcbreen J.C."/>
            <person name="Conrad R.E."/>
            <person name="Kollar L.M."/>
            <person name="Olsson S."/>
            <person name="Huttunen S."/>
            <person name="Landis J.B."/>
            <person name="Wickett N.J."/>
            <person name="Johnson M.G."/>
            <person name="Rensing S.A."/>
            <person name="Grimwood J."/>
            <person name="Schmutz J."/>
            <person name="Mcdaniel S.F."/>
        </authorList>
    </citation>
    <scope>NUCLEOTIDE SEQUENCE</scope>
    <source>
        <strain evidence="4">R40</strain>
    </source>
</reference>
<dbReference type="AlphaFoldDB" id="A0A8T0ING4"/>
<gene>
    <name evidence="4" type="ORF">KC19_2G001800</name>
</gene>
<organism evidence="4 5">
    <name type="scientific">Ceratodon purpureus</name>
    <name type="common">Fire moss</name>
    <name type="synonym">Dicranum purpureum</name>
    <dbReference type="NCBI Taxonomy" id="3225"/>
    <lineage>
        <taxon>Eukaryota</taxon>
        <taxon>Viridiplantae</taxon>
        <taxon>Streptophyta</taxon>
        <taxon>Embryophyta</taxon>
        <taxon>Bryophyta</taxon>
        <taxon>Bryophytina</taxon>
        <taxon>Bryopsida</taxon>
        <taxon>Dicranidae</taxon>
        <taxon>Pseudoditrichales</taxon>
        <taxon>Ditrichaceae</taxon>
        <taxon>Ceratodon</taxon>
    </lineage>
</organism>
<name>A0A8T0ING4_CERPU</name>
<dbReference type="Proteomes" id="UP000822688">
    <property type="component" value="Chromosome 2"/>
</dbReference>
<accession>A0A8T0ING4</accession>
<dbReference type="InterPro" id="IPR036163">
    <property type="entry name" value="HMA_dom_sf"/>
</dbReference>
<evidence type="ECO:0000313" key="5">
    <source>
        <dbReference type="Proteomes" id="UP000822688"/>
    </source>
</evidence>
<keyword evidence="5" id="KW-1185">Reference proteome</keyword>
<dbReference type="InterPro" id="IPR006121">
    <property type="entry name" value="HMA_dom"/>
</dbReference>
<dbReference type="EMBL" id="CM026422">
    <property type="protein sequence ID" value="KAG0585294.1"/>
    <property type="molecule type" value="Genomic_DNA"/>
</dbReference>
<proteinExistence type="predicted"/>
<dbReference type="SUPFAM" id="SSF55008">
    <property type="entry name" value="HMA, heavy metal-associated domain"/>
    <property type="match status" value="1"/>
</dbReference>
<sequence length="152" mass="17249">MHCEGCANTVKRACARIPGVAKYTVDYPAQKVTVTGNVNRDQVLKRILKTGKHAEVEPEKSQKQEARKEDKKLVEPKEEKKKLEEPKVQVNKEEKKQEVKKAEAPKEDPHPVTFLSGPRPHYIDTIITEHFQLYVSGFGKERIGTDNSENTA</sequence>
<dbReference type="Pfam" id="PF00403">
    <property type="entry name" value="HMA"/>
    <property type="match status" value="1"/>
</dbReference>
<feature type="region of interest" description="Disordered" evidence="2">
    <location>
        <begin position="49"/>
        <end position="119"/>
    </location>
</feature>
<feature type="compositionally biased region" description="Basic and acidic residues" evidence="2">
    <location>
        <begin position="52"/>
        <end position="110"/>
    </location>
</feature>
<evidence type="ECO:0000256" key="2">
    <source>
        <dbReference type="SAM" id="MobiDB-lite"/>
    </source>
</evidence>
<dbReference type="PROSITE" id="PS50846">
    <property type="entry name" value="HMA_2"/>
    <property type="match status" value="1"/>
</dbReference>
<keyword evidence="1" id="KW-0479">Metal-binding</keyword>
<comment type="caution">
    <text evidence="4">The sequence shown here is derived from an EMBL/GenBank/DDBJ whole genome shotgun (WGS) entry which is preliminary data.</text>
</comment>
<evidence type="ECO:0000313" key="4">
    <source>
        <dbReference type="EMBL" id="KAG0585294.1"/>
    </source>
</evidence>
<evidence type="ECO:0000259" key="3">
    <source>
        <dbReference type="PROSITE" id="PS50846"/>
    </source>
</evidence>
<dbReference type="Gene3D" id="3.30.70.100">
    <property type="match status" value="1"/>
</dbReference>
<dbReference type="PANTHER" id="PTHR22814">
    <property type="entry name" value="COPPER TRANSPORT PROTEIN ATOX1-RELATED"/>
    <property type="match status" value="1"/>
</dbReference>